<evidence type="ECO:0000313" key="16">
    <source>
        <dbReference type="Proteomes" id="UP000494269"/>
    </source>
</evidence>
<evidence type="ECO:0000259" key="14">
    <source>
        <dbReference type="Pfam" id="PF01292"/>
    </source>
</evidence>
<evidence type="ECO:0000256" key="11">
    <source>
        <dbReference type="ARBA" id="ARBA00023136"/>
    </source>
</evidence>
<organism evidence="15 16">
    <name type="scientific">Achromobacter kerstersii</name>
    <dbReference type="NCBI Taxonomy" id="1353890"/>
    <lineage>
        <taxon>Bacteria</taxon>
        <taxon>Pseudomonadati</taxon>
        <taxon>Pseudomonadota</taxon>
        <taxon>Betaproteobacteria</taxon>
        <taxon>Burkholderiales</taxon>
        <taxon>Alcaligenaceae</taxon>
        <taxon>Achromobacter</taxon>
    </lineage>
</organism>
<gene>
    <name evidence="15" type="primary">yceJ</name>
    <name evidence="15" type="ORF">LMG3441_00784</name>
</gene>
<keyword evidence="4" id="KW-1003">Cell membrane</keyword>
<evidence type="ECO:0000256" key="1">
    <source>
        <dbReference type="ARBA" id="ARBA00001970"/>
    </source>
</evidence>
<feature type="transmembrane region" description="Helical" evidence="13">
    <location>
        <begin position="51"/>
        <end position="70"/>
    </location>
</feature>
<comment type="cofactor">
    <cofactor evidence="1">
        <name>heme b</name>
        <dbReference type="ChEBI" id="CHEBI:60344"/>
    </cofactor>
</comment>
<evidence type="ECO:0000256" key="6">
    <source>
        <dbReference type="ARBA" id="ARBA00022692"/>
    </source>
</evidence>
<dbReference type="Pfam" id="PF01292">
    <property type="entry name" value="Ni_hydr_CYTB"/>
    <property type="match status" value="1"/>
</dbReference>
<feature type="transmembrane region" description="Helical" evidence="13">
    <location>
        <begin position="160"/>
        <end position="179"/>
    </location>
</feature>
<dbReference type="GO" id="GO:0022904">
    <property type="term" value="P:respiratory electron transport chain"/>
    <property type="evidence" value="ECO:0007669"/>
    <property type="project" value="InterPro"/>
</dbReference>
<dbReference type="GO" id="GO:0005886">
    <property type="term" value="C:plasma membrane"/>
    <property type="evidence" value="ECO:0007669"/>
    <property type="project" value="UniProtKB-SubCell"/>
</dbReference>
<comment type="similarity">
    <text evidence="12">Belongs to the cytochrome b561 family.</text>
</comment>
<keyword evidence="16" id="KW-1185">Reference proteome</keyword>
<evidence type="ECO:0000313" key="15">
    <source>
        <dbReference type="EMBL" id="CAB3665393.1"/>
    </source>
</evidence>
<evidence type="ECO:0000256" key="13">
    <source>
        <dbReference type="SAM" id="Phobius"/>
    </source>
</evidence>
<dbReference type="RefSeq" id="WP_175168865.1">
    <property type="nucleotide sequence ID" value="NZ_CADIJQ010000001.1"/>
</dbReference>
<accession>A0A6S6ZFH7</accession>
<evidence type="ECO:0000256" key="3">
    <source>
        <dbReference type="ARBA" id="ARBA00022448"/>
    </source>
</evidence>
<sequence length="194" mass="21866">MRLTNTPNAYGAVSKLMHWTTAAAFIGAYVLVYYVIWFMDDSKPESLPFLNAHWALGIIVGALVMPRLLWRCFNVTPVDPPGAIWEHRLAQVAHILLYGLLIAMPLTGYLGTGADTDFGLFSIPGFNSSSGFEFISRTWGVDWKEFEAPLDLVHHFLGKWVGWSVVALHIFAAIYHHAIRRDGILLRMLPYGKY</sequence>
<dbReference type="GO" id="GO:0020037">
    <property type="term" value="F:heme binding"/>
    <property type="evidence" value="ECO:0007669"/>
    <property type="project" value="TreeGrafter"/>
</dbReference>
<keyword evidence="8" id="KW-0249">Electron transport</keyword>
<evidence type="ECO:0000256" key="10">
    <source>
        <dbReference type="ARBA" id="ARBA00023004"/>
    </source>
</evidence>
<dbReference type="EMBL" id="CADIJQ010000001">
    <property type="protein sequence ID" value="CAB3665393.1"/>
    <property type="molecule type" value="Genomic_DNA"/>
</dbReference>
<feature type="transmembrane region" description="Helical" evidence="13">
    <location>
        <begin position="21"/>
        <end position="39"/>
    </location>
</feature>
<dbReference type="PANTHER" id="PTHR30529:SF7">
    <property type="entry name" value="CYTOCHROME B561 BACTERIAL_NI-HYDROGENASE DOMAIN-CONTAINING PROTEIN"/>
    <property type="match status" value="1"/>
</dbReference>
<evidence type="ECO:0000256" key="8">
    <source>
        <dbReference type="ARBA" id="ARBA00022982"/>
    </source>
</evidence>
<reference evidence="15 16" key="1">
    <citation type="submission" date="2020-04" db="EMBL/GenBank/DDBJ databases">
        <authorList>
            <person name="De Canck E."/>
        </authorList>
    </citation>
    <scope>NUCLEOTIDE SEQUENCE [LARGE SCALE GENOMIC DNA]</scope>
    <source>
        <strain evidence="15 16">LMG 3441</strain>
    </source>
</reference>
<dbReference type="PANTHER" id="PTHR30529">
    <property type="entry name" value="CYTOCHROME B561"/>
    <property type="match status" value="1"/>
</dbReference>
<evidence type="ECO:0000256" key="2">
    <source>
        <dbReference type="ARBA" id="ARBA00004651"/>
    </source>
</evidence>
<evidence type="ECO:0000256" key="12">
    <source>
        <dbReference type="ARBA" id="ARBA00037975"/>
    </source>
</evidence>
<keyword evidence="7" id="KW-0479">Metal-binding</keyword>
<feature type="domain" description="Cytochrome b561 bacterial/Ni-hydrogenase" evidence="14">
    <location>
        <begin position="10"/>
        <end position="190"/>
    </location>
</feature>
<dbReference type="GO" id="GO:0009055">
    <property type="term" value="F:electron transfer activity"/>
    <property type="evidence" value="ECO:0007669"/>
    <property type="project" value="InterPro"/>
</dbReference>
<keyword evidence="9 13" id="KW-1133">Transmembrane helix</keyword>
<dbReference type="SUPFAM" id="SSF81342">
    <property type="entry name" value="Transmembrane di-heme cytochromes"/>
    <property type="match status" value="1"/>
</dbReference>
<keyword evidence="11 13" id="KW-0472">Membrane</keyword>
<comment type="subcellular location">
    <subcellularLocation>
        <location evidence="2">Cell membrane</location>
        <topology evidence="2">Multi-pass membrane protein</topology>
    </subcellularLocation>
</comment>
<evidence type="ECO:0000256" key="7">
    <source>
        <dbReference type="ARBA" id="ARBA00022723"/>
    </source>
</evidence>
<protein>
    <submittedName>
        <fullName evidence="15">Cytochrome b561</fullName>
    </submittedName>
</protein>
<feature type="transmembrane region" description="Helical" evidence="13">
    <location>
        <begin position="91"/>
        <end position="111"/>
    </location>
</feature>
<keyword evidence="5" id="KW-0349">Heme</keyword>
<keyword evidence="6 13" id="KW-0812">Transmembrane</keyword>
<keyword evidence="3" id="KW-0813">Transport</keyword>
<dbReference type="AlphaFoldDB" id="A0A6S6ZFH7"/>
<dbReference type="InterPro" id="IPR011577">
    <property type="entry name" value="Cyt_b561_bac/Ni-Hgenase"/>
</dbReference>
<name>A0A6S6ZFH7_9BURK</name>
<proteinExistence type="inferred from homology"/>
<dbReference type="InterPro" id="IPR052168">
    <property type="entry name" value="Cytochrome_b561_oxidase"/>
</dbReference>
<evidence type="ECO:0000256" key="5">
    <source>
        <dbReference type="ARBA" id="ARBA00022617"/>
    </source>
</evidence>
<evidence type="ECO:0000256" key="9">
    <source>
        <dbReference type="ARBA" id="ARBA00022989"/>
    </source>
</evidence>
<keyword evidence="10" id="KW-0408">Iron</keyword>
<dbReference type="Proteomes" id="UP000494269">
    <property type="component" value="Unassembled WGS sequence"/>
</dbReference>
<dbReference type="GO" id="GO:0046872">
    <property type="term" value="F:metal ion binding"/>
    <property type="evidence" value="ECO:0007669"/>
    <property type="project" value="UniProtKB-KW"/>
</dbReference>
<evidence type="ECO:0000256" key="4">
    <source>
        <dbReference type="ARBA" id="ARBA00022475"/>
    </source>
</evidence>
<dbReference type="InterPro" id="IPR016174">
    <property type="entry name" value="Di-haem_cyt_TM"/>
</dbReference>